<comment type="caution">
    <text evidence="1">The sequence shown here is derived from an EMBL/GenBank/DDBJ whole genome shotgun (WGS) entry which is preliminary data.</text>
</comment>
<accession>A0A9K3EA09</accession>
<reference evidence="1" key="1">
    <citation type="journal article" date="2017" name="Nature">
        <title>The sunflower genome provides insights into oil metabolism, flowering and Asterid evolution.</title>
        <authorList>
            <person name="Badouin H."/>
            <person name="Gouzy J."/>
            <person name="Grassa C.J."/>
            <person name="Murat F."/>
            <person name="Staton S.E."/>
            <person name="Cottret L."/>
            <person name="Lelandais-Briere C."/>
            <person name="Owens G.L."/>
            <person name="Carrere S."/>
            <person name="Mayjonade B."/>
            <person name="Legrand L."/>
            <person name="Gill N."/>
            <person name="Kane N.C."/>
            <person name="Bowers J.E."/>
            <person name="Hubner S."/>
            <person name="Bellec A."/>
            <person name="Berard A."/>
            <person name="Berges H."/>
            <person name="Blanchet N."/>
            <person name="Boniface M.C."/>
            <person name="Brunel D."/>
            <person name="Catrice O."/>
            <person name="Chaidir N."/>
            <person name="Claudel C."/>
            <person name="Donnadieu C."/>
            <person name="Faraut T."/>
            <person name="Fievet G."/>
            <person name="Helmstetter N."/>
            <person name="King M."/>
            <person name="Knapp S.J."/>
            <person name="Lai Z."/>
            <person name="Le Paslier M.C."/>
            <person name="Lippi Y."/>
            <person name="Lorenzon L."/>
            <person name="Mandel J.R."/>
            <person name="Marage G."/>
            <person name="Marchand G."/>
            <person name="Marquand E."/>
            <person name="Bret-Mestries E."/>
            <person name="Morien E."/>
            <person name="Nambeesan S."/>
            <person name="Nguyen T."/>
            <person name="Pegot-Espagnet P."/>
            <person name="Pouilly N."/>
            <person name="Raftis F."/>
            <person name="Sallet E."/>
            <person name="Schiex T."/>
            <person name="Thomas J."/>
            <person name="Vandecasteele C."/>
            <person name="Vares D."/>
            <person name="Vear F."/>
            <person name="Vautrin S."/>
            <person name="Crespi M."/>
            <person name="Mangin B."/>
            <person name="Burke J.M."/>
            <person name="Salse J."/>
            <person name="Munos S."/>
            <person name="Vincourt P."/>
            <person name="Rieseberg L.H."/>
            <person name="Langlade N.B."/>
        </authorList>
    </citation>
    <scope>NUCLEOTIDE SEQUENCE</scope>
    <source>
        <tissue evidence="1">Leaves</tissue>
    </source>
</reference>
<gene>
    <name evidence="1" type="ORF">HanXRQr2_Chr14g0651451</name>
</gene>
<evidence type="ECO:0000313" key="1">
    <source>
        <dbReference type="EMBL" id="KAF5769713.1"/>
    </source>
</evidence>
<proteinExistence type="predicted"/>
<protein>
    <submittedName>
        <fullName evidence="1">Uncharacterized protein</fullName>
    </submittedName>
</protein>
<dbReference type="Proteomes" id="UP000215914">
    <property type="component" value="Unassembled WGS sequence"/>
</dbReference>
<keyword evidence="2" id="KW-1185">Reference proteome</keyword>
<evidence type="ECO:0000313" key="2">
    <source>
        <dbReference type="Proteomes" id="UP000215914"/>
    </source>
</evidence>
<dbReference type="EMBL" id="MNCJ02000329">
    <property type="protein sequence ID" value="KAF5769713.1"/>
    <property type="molecule type" value="Genomic_DNA"/>
</dbReference>
<name>A0A9K3EA09_HELAN</name>
<organism evidence="1 2">
    <name type="scientific">Helianthus annuus</name>
    <name type="common">Common sunflower</name>
    <dbReference type="NCBI Taxonomy" id="4232"/>
    <lineage>
        <taxon>Eukaryota</taxon>
        <taxon>Viridiplantae</taxon>
        <taxon>Streptophyta</taxon>
        <taxon>Embryophyta</taxon>
        <taxon>Tracheophyta</taxon>
        <taxon>Spermatophyta</taxon>
        <taxon>Magnoliopsida</taxon>
        <taxon>eudicotyledons</taxon>
        <taxon>Gunneridae</taxon>
        <taxon>Pentapetalae</taxon>
        <taxon>asterids</taxon>
        <taxon>campanulids</taxon>
        <taxon>Asterales</taxon>
        <taxon>Asteraceae</taxon>
        <taxon>Asteroideae</taxon>
        <taxon>Heliantheae alliance</taxon>
        <taxon>Heliantheae</taxon>
        <taxon>Helianthus</taxon>
    </lineage>
</organism>
<sequence length="86" mass="9364">MSTTYNTAIKLAITKNQRQELTSYWCRSLSGSSAKKWLALTMQLSPMRPFPGRKGNLNDLLEAGATDWLGSLIAAATDPLTHPPSA</sequence>
<dbReference type="AlphaFoldDB" id="A0A9K3EA09"/>
<dbReference type="Gramene" id="mRNA:HanXRQr2_Chr14g0651451">
    <property type="protein sequence ID" value="CDS:HanXRQr2_Chr14g0651451.1"/>
    <property type="gene ID" value="HanXRQr2_Chr14g0651451"/>
</dbReference>
<reference evidence="1" key="2">
    <citation type="submission" date="2020-06" db="EMBL/GenBank/DDBJ databases">
        <title>Helianthus annuus Genome sequencing and assembly Release 2.</title>
        <authorList>
            <person name="Gouzy J."/>
            <person name="Langlade N."/>
            <person name="Munos S."/>
        </authorList>
    </citation>
    <scope>NUCLEOTIDE SEQUENCE</scope>
    <source>
        <tissue evidence="1">Leaves</tissue>
    </source>
</reference>